<protein>
    <submittedName>
        <fullName evidence="1">Uncharacterized protein</fullName>
    </submittedName>
</protein>
<proteinExistence type="predicted"/>
<dbReference type="EMBL" id="FWYC01000010">
    <property type="protein sequence ID" value="SMD12321.1"/>
    <property type="molecule type" value="Genomic_DNA"/>
</dbReference>
<dbReference type="AlphaFoldDB" id="A0A1W2ERL0"/>
<keyword evidence="2" id="KW-1185">Reference proteome</keyword>
<accession>A0A1W2ERL0</accession>
<sequence length="152" mass="16716">MSMPRNAIRLGLGVREGPQTEFEAAAQSYQDEYGWTVGVYRTGVWLVSGREIDALDMPRKLGERARTALGDSVPLFESPDDHGVRWVFLVVSHAGPPLPEVAEQGVDHVGAGRCVDLPPSRFGLHRLRWITEPGGVEVPDFTTVTHATLQSR</sequence>
<reference evidence="2" key="1">
    <citation type="submission" date="2017-04" db="EMBL/GenBank/DDBJ databases">
        <authorList>
            <person name="Varghese N."/>
            <person name="Submissions S."/>
        </authorList>
    </citation>
    <scope>NUCLEOTIDE SEQUENCE [LARGE SCALE GENOMIC DNA]</scope>
    <source>
        <strain evidence="2">DSM 44073</strain>
    </source>
</reference>
<evidence type="ECO:0000313" key="2">
    <source>
        <dbReference type="Proteomes" id="UP000192840"/>
    </source>
</evidence>
<dbReference type="Proteomes" id="UP000192840">
    <property type="component" value="Unassembled WGS sequence"/>
</dbReference>
<gene>
    <name evidence="1" type="ORF">SAMN05660733_04409</name>
</gene>
<dbReference type="STRING" id="40571.SAMN05660733_04409"/>
<name>A0A1W2ERL0_9PSEU</name>
<organism evidence="1 2">
    <name type="scientific">Lentzea albidocapillata</name>
    <dbReference type="NCBI Taxonomy" id="40571"/>
    <lineage>
        <taxon>Bacteria</taxon>
        <taxon>Bacillati</taxon>
        <taxon>Actinomycetota</taxon>
        <taxon>Actinomycetes</taxon>
        <taxon>Pseudonocardiales</taxon>
        <taxon>Pseudonocardiaceae</taxon>
        <taxon>Lentzea</taxon>
    </lineage>
</organism>
<evidence type="ECO:0000313" key="1">
    <source>
        <dbReference type="EMBL" id="SMD12321.1"/>
    </source>
</evidence>